<feature type="transmembrane region" description="Helical" evidence="7">
    <location>
        <begin position="198"/>
        <end position="218"/>
    </location>
</feature>
<dbReference type="InterPro" id="IPR037294">
    <property type="entry name" value="ABC_BtuC-like"/>
</dbReference>
<keyword evidence="4 7" id="KW-1133">Transmembrane helix</keyword>
<accession>A0AAW6TXY4</accession>
<evidence type="ECO:0000256" key="6">
    <source>
        <dbReference type="RuleBase" id="RU003943"/>
    </source>
</evidence>
<feature type="transmembrane region" description="Helical" evidence="7">
    <location>
        <begin position="44"/>
        <end position="63"/>
    </location>
</feature>
<evidence type="ECO:0000256" key="4">
    <source>
        <dbReference type="ARBA" id="ARBA00022989"/>
    </source>
</evidence>
<organism evidence="8 9">
    <name type="scientific">Anaerobaca lacustris</name>
    <dbReference type="NCBI Taxonomy" id="3044600"/>
    <lineage>
        <taxon>Bacteria</taxon>
        <taxon>Pseudomonadati</taxon>
        <taxon>Planctomycetota</taxon>
        <taxon>Phycisphaerae</taxon>
        <taxon>Sedimentisphaerales</taxon>
        <taxon>Anaerobacaceae</taxon>
        <taxon>Anaerobaca</taxon>
    </lineage>
</organism>
<evidence type="ECO:0000256" key="3">
    <source>
        <dbReference type="ARBA" id="ARBA00022692"/>
    </source>
</evidence>
<evidence type="ECO:0000313" key="8">
    <source>
        <dbReference type="EMBL" id="MDI6448353.1"/>
    </source>
</evidence>
<feature type="transmembrane region" description="Helical" evidence="7">
    <location>
        <begin position="225"/>
        <end position="243"/>
    </location>
</feature>
<dbReference type="RefSeq" id="WP_349243759.1">
    <property type="nucleotide sequence ID" value="NZ_JASCXX010000004.1"/>
</dbReference>
<dbReference type="Gene3D" id="1.10.3470.10">
    <property type="entry name" value="ABC transporter involved in vitamin B12 uptake, BtuC"/>
    <property type="match status" value="1"/>
</dbReference>
<evidence type="ECO:0000256" key="1">
    <source>
        <dbReference type="ARBA" id="ARBA00004141"/>
    </source>
</evidence>
<comment type="subcellular location">
    <subcellularLocation>
        <location evidence="6">Cell membrane</location>
        <topology evidence="6">Multi-pass membrane protein</topology>
    </subcellularLocation>
    <subcellularLocation>
        <location evidence="1">Membrane</location>
        <topology evidence="1">Multi-pass membrane protein</topology>
    </subcellularLocation>
</comment>
<keyword evidence="6" id="KW-0813">Transport</keyword>
<comment type="caution">
    <text evidence="8">The sequence shown here is derived from an EMBL/GenBank/DDBJ whole genome shotgun (WGS) entry which is preliminary data.</text>
</comment>
<evidence type="ECO:0000256" key="7">
    <source>
        <dbReference type="SAM" id="Phobius"/>
    </source>
</evidence>
<keyword evidence="9" id="KW-1185">Reference proteome</keyword>
<evidence type="ECO:0000313" key="9">
    <source>
        <dbReference type="Proteomes" id="UP001431776"/>
    </source>
</evidence>
<dbReference type="GO" id="GO:0055085">
    <property type="term" value="P:transmembrane transport"/>
    <property type="evidence" value="ECO:0007669"/>
    <property type="project" value="InterPro"/>
</dbReference>
<feature type="transmembrane region" description="Helical" evidence="7">
    <location>
        <begin position="249"/>
        <end position="269"/>
    </location>
</feature>
<dbReference type="GO" id="GO:0043190">
    <property type="term" value="C:ATP-binding cassette (ABC) transporter complex"/>
    <property type="evidence" value="ECO:0007669"/>
    <property type="project" value="InterPro"/>
</dbReference>
<dbReference type="InterPro" id="IPR001626">
    <property type="entry name" value="ABC_TroCD"/>
</dbReference>
<feature type="transmembrane region" description="Helical" evidence="7">
    <location>
        <begin position="97"/>
        <end position="115"/>
    </location>
</feature>
<dbReference type="Proteomes" id="UP001431776">
    <property type="component" value="Unassembled WGS sequence"/>
</dbReference>
<reference evidence="8" key="1">
    <citation type="submission" date="2023-05" db="EMBL/GenBank/DDBJ databases">
        <title>Anaerotaeda fermentans gen. nov., sp. nov., a novel anaerobic planctomycete of the new family within the order Sedimentisphaerales isolated from Taman Peninsula, Russia.</title>
        <authorList>
            <person name="Khomyakova M.A."/>
            <person name="Merkel A.Y."/>
            <person name="Slobodkin A.I."/>
        </authorList>
    </citation>
    <scope>NUCLEOTIDE SEQUENCE</scope>
    <source>
        <strain evidence="8">M17dextr</strain>
    </source>
</reference>
<dbReference type="GO" id="GO:0010043">
    <property type="term" value="P:response to zinc ion"/>
    <property type="evidence" value="ECO:0007669"/>
    <property type="project" value="TreeGrafter"/>
</dbReference>
<dbReference type="PANTHER" id="PTHR30477:SF19">
    <property type="entry name" value="METAL ABC TRANSPORTER PERMEASE"/>
    <property type="match status" value="1"/>
</dbReference>
<keyword evidence="3 6" id="KW-0812">Transmembrane</keyword>
<comment type="similarity">
    <text evidence="2 6">Belongs to the ABC-3 integral membrane protein family.</text>
</comment>
<feature type="transmembrane region" description="Helical" evidence="7">
    <location>
        <begin position="168"/>
        <end position="192"/>
    </location>
</feature>
<evidence type="ECO:0000256" key="2">
    <source>
        <dbReference type="ARBA" id="ARBA00008034"/>
    </source>
</evidence>
<keyword evidence="5 7" id="KW-0472">Membrane</keyword>
<dbReference type="EMBL" id="JASCXX010000004">
    <property type="protein sequence ID" value="MDI6448353.1"/>
    <property type="molecule type" value="Genomic_DNA"/>
</dbReference>
<dbReference type="Pfam" id="PF00950">
    <property type="entry name" value="ABC-3"/>
    <property type="match status" value="1"/>
</dbReference>
<sequence length="277" mass="28719">MSVLLGQASLAIDPFFYTVIAAGAIAGASCGLLGAYIVALRLPFIGVFISHTAMAGTIFAYLFGLNPTVGPVLVSTVAAMSLAGIRPGRSRLDPNVALGILFSLMLGLTFLGIGLTQDSRTEILGLLWGSILFVRGESVVVIGVAALALAAFAMLFNKELKVLLFSRTIASATGVHETFVYALFLGLCGIILAVNLPLVGGLMIFSLITNPAAAAYQICRGHRAVVLASTLFGALSAVGGFIASYYLNLPTGACIVLASALVFALAALYRTLTRRAD</sequence>
<evidence type="ECO:0000256" key="5">
    <source>
        <dbReference type="ARBA" id="ARBA00023136"/>
    </source>
</evidence>
<feature type="transmembrane region" description="Helical" evidence="7">
    <location>
        <begin position="127"/>
        <end position="156"/>
    </location>
</feature>
<feature type="transmembrane region" description="Helical" evidence="7">
    <location>
        <begin position="15"/>
        <end position="37"/>
    </location>
</feature>
<protein>
    <submittedName>
        <fullName evidence="8">Metal ABC transporter permease</fullName>
    </submittedName>
</protein>
<proteinExistence type="inferred from homology"/>
<name>A0AAW6TXY4_9BACT</name>
<dbReference type="AlphaFoldDB" id="A0AAW6TXY4"/>
<dbReference type="SUPFAM" id="SSF81345">
    <property type="entry name" value="ABC transporter involved in vitamin B12 uptake, BtuC"/>
    <property type="match status" value="1"/>
</dbReference>
<gene>
    <name evidence="8" type="ORF">QJ522_04805</name>
</gene>
<dbReference type="PANTHER" id="PTHR30477">
    <property type="entry name" value="ABC-TRANSPORTER METAL-BINDING PROTEIN"/>
    <property type="match status" value="1"/>
</dbReference>
<feature type="transmembrane region" description="Helical" evidence="7">
    <location>
        <begin position="69"/>
        <end position="85"/>
    </location>
</feature>